<dbReference type="EMBL" id="JABEQH010000004">
    <property type="protein sequence ID" value="MBB2175100.1"/>
    <property type="molecule type" value="Genomic_DNA"/>
</dbReference>
<feature type="transmembrane region" description="Helical" evidence="1">
    <location>
        <begin position="411"/>
        <end position="433"/>
    </location>
</feature>
<feature type="transmembrane region" description="Helical" evidence="1">
    <location>
        <begin position="439"/>
        <end position="458"/>
    </location>
</feature>
<dbReference type="AlphaFoldDB" id="A0A7W4J5H5"/>
<proteinExistence type="predicted"/>
<protein>
    <recommendedName>
        <fullName evidence="4">Fusaric acid resistance protein</fullName>
    </recommendedName>
</protein>
<evidence type="ECO:0000256" key="1">
    <source>
        <dbReference type="SAM" id="Phobius"/>
    </source>
</evidence>
<feature type="transmembrane region" description="Helical" evidence="1">
    <location>
        <begin position="465"/>
        <end position="484"/>
    </location>
</feature>
<evidence type="ECO:0008006" key="4">
    <source>
        <dbReference type="Google" id="ProtNLM"/>
    </source>
</evidence>
<dbReference type="GO" id="GO:0005886">
    <property type="term" value="C:plasma membrane"/>
    <property type="evidence" value="ECO:0007669"/>
    <property type="project" value="InterPro"/>
</dbReference>
<keyword evidence="1" id="KW-0812">Transmembrane</keyword>
<dbReference type="InterPro" id="IPR006726">
    <property type="entry name" value="PHBA_efflux_AaeB/fusaric-R"/>
</dbReference>
<reference evidence="2 3" key="1">
    <citation type="submission" date="2020-04" db="EMBL/GenBank/DDBJ databases">
        <title>Description of novel Gluconacetobacter.</title>
        <authorList>
            <person name="Sombolestani A."/>
        </authorList>
    </citation>
    <scope>NUCLEOTIDE SEQUENCE [LARGE SCALE GENOMIC DNA]</scope>
    <source>
        <strain evidence="2 3">LMG 21312</strain>
    </source>
</reference>
<dbReference type="RefSeq" id="WP_182941568.1">
    <property type="nucleotide sequence ID" value="NZ_JABEQH010000004.1"/>
</dbReference>
<comment type="caution">
    <text evidence="2">The sequence shown here is derived from an EMBL/GenBank/DDBJ whole genome shotgun (WGS) entry which is preliminary data.</text>
</comment>
<dbReference type="Proteomes" id="UP000561066">
    <property type="component" value="Unassembled WGS sequence"/>
</dbReference>
<sequence>MRRRLTMTSRLTDLPLWYRFYLELLPFPGRARAALLVAATCAVVIVLCDSIHSILPAYSLYMVFFCWQESSAKSVAMAGLLIVVSTICLLGAGNLLSILVAGSAGFRIGCIVGLTFCGFFLARTTKLGPVASVIAFFEVYTLSLIDILPDPALITRIYFWVWVMIVVPMLVSIAGNLLAGERPFDLLRDRLAQRLQAVAAMAAQPDVGGRALLAQLVREGDEALLDFHKQATRRMGAVRGEAYGQAIALTGRLATVMLALPDDARTADGLAAPLDRLAAWCRSLAASLGSGDLDGGRLDSMPGMVPAALAPPFGSIVVEAGDILRRIAMALSGDRPAGAEGAPPPRAPAAPFLRADAFSNPDHVRFGLKATLAVLICYGTFRILDWNDISTALVTCFFVALGTLEETVHKATLRIGGAVLGGGAGILSILFLMPAMTDIGHLALLIFAGSLVAGWISVGSERISYFGWQAALAFFIVLLSTSVLHPGAGPTLDMQTARDRVLGIVLGNVVMAVVFATIWPVSIAATVDDALTRARDALAELIASAPGDEDAGAIGASRRLRAALAAANRAADYLSFRPRDVRTSRADDRALRVLEAIESLWVSATVLDGLPRDPDGAGRPLAAAMADAVRRGGGAIVEALDLLRAEQAIRGDAGGQARLYWHGRMARGLEALGMAER</sequence>
<name>A0A7W4J5H5_9PROT</name>
<keyword evidence="1" id="KW-1133">Transmembrane helix</keyword>
<feature type="transmembrane region" description="Helical" evidence="1">
    <location>
        <begin position="75"/>
        <end position="97"/>
    </location>
</feature>
<feature type="transmembrane region" description="Helical" evidence="1">
    <location>
        <begin position="33"/>
        <end position="55"/>
    </location>
</feature>
<keyword evidence="3" id="KW-1185">Reference proteome</keyword>
<feature type="transmembrane region" description="Helical" evidence="1">
    <location>
        <begin position="157"/>
        <end position="179"/>
    </location>
</feature>
<evidence type="ECO:0000313" key="3">
    <source>
        <dbReference type="Proteomes" id="UP000561066"/>
    </source>
</evidence>
<feature type="transmembrane region" description="Helical" evidence="1">
    <location>
        <begin position="104"/>
        <end position="121"/>
    </location>
</feature>
<gene>
    <name evidence="2" type="ORF">HLH21_04065</name>
</gene>
<evidence type="ECO:0000313" key="2">
    <source>
        <dbReference type="EMBL" id="MBB2175100.1"/>
    </source>
</evidence>
<keyword evidence="1" id="KW-0472">Membrane</keyword>
<dbReference type="Pfam" id="PF04632">
    <property type="entry name" value="FUSC"/>
    <property type="match status" value="1"/>
</dbReference>
<feature type="transmembrane region" description="Helical" evidence="1">
    <location>
        <begin position="504"/>
        <end position="527"/>
    </location>
</feature>
<organism evidence="2 3">
    <name type="scientific">Gluconacetobacter johannae</name>
    <dbReference type="NCBI Taxonomy" id="112140"/>
    <lineage>
        <taxon>Bacteria</taxon>
        <taxon>Pseudomonadati</taxon>
        <taxon>Pseudomonadota</taxon>
        <taxon>Alphaproteobacteria</taxon>
        <taxon>Acetobacterales</taxon>
        <taxon>Acetobacteraceae</taxon>
        <taxon>Gluconacetobacter</taxon>
    </lineage>
</organism>
<accession>A0A7W4J5H5</accession>
<dbReference type="GO" id="GO:0022857">
    <property type="term" value="F:transmembrane transporter activity"/>
    <property type="evidence" value="ECO:0007669"/>
    <property type="project" value="InterPro"/>
</dbReference>